<comment type="caution">
    <text evidence="4">Lacks conserved residue(s) required for the propagation of feature annotation.</text>
</comment>
<dbReference type="Proteomes" id="UP000295252">
    <property type="component" value="Chromosome VI"/>
</dbReference>
<sequence>MNRGKNVIKSEGGFRGNGAKNHSATERSEVRILLCDSNAESCRQIFSLLCQCSHQVTTAWSEMQIVNALNSDGPHTDIILAVVNLLMANGAEILRYIMHNKDLQHIPVISKLLSLLVIMYSNSKQPSFT</sequence>
<dbReference type="Gramene" id="CDP19380">
    <property type="protein sequence ID" value="CDP19380"/>
    <property type="gene ID" value="GSCOC_T00002606001"/>
</dbReference>
<dbReference type="Gene3D" id="3.40.50.2300">
    <property type="match status" value="1"/>
</dbReference>
<evidence type="ECO:0000313" key="7">
    <source>
        <dbReference type="EMBL" id="CDP19380.1"/>
    </source>
</evidence>
<dbReference type="STRING" id="49390.A0A068VEX3"/>
<keyword evidence="8" id="KW-1185">Reference proteome</keyword>
<proteinExistence type="predicted"/>
<accession>A0A068VEX3</accession>
<dbReference type="InParanoid" id="A0A068VEX3"/>
<feature type="domain" description="Response regulatory" evidence="6">
    <location>
        <begin position="31"/>
        <end position="129"/>
    </location>
</feature>
<dbReference type="PROSITE" id="PS50110">
    <property type="entry name" value="RESPONSE_REGULATORY"/>
    <property type="match status" value="1"/>
</dbReference>
<dbReference type="SUPFAM" id="SSF52172">
    <property type="entry name" value="CheY-like"/>
    <property type="match status" value="1"/>
</dbReference>
<evidence type="ECO:0000256" key="4">
    <source>
        <dbReference type="PROSITE-ProRule" id="PRU00169"/>
    </source>
</evidence>
<dbReference type="InterPro" id="IPR011006">
    <property type="entry name" value="CheY-like_superfamily"/>
</dbReference>
<protein>
    <recommendedName>
        <fullName evidence="6">Response regulatory domain-containing protein</fullName>
    </recommendedName>
</protein>
<dbReference type="GO" id="GO:0000160">
    <property type="term" value="P:phosphorelay signal transduction system"/>
    <property type="evidence" value="ECO:0007669"/>
    <property type="project" value="UniProtKB-KW"/>
</dbReference>
<dbReference type="InterPro" id="IPR045279">
    <property type="entry name" value="ARR-like"/>
</dbReference>
<dbReference type="PANTHER" id="PTHR43874">
    <property type="entry name" value="TWO-COMPONENT RESPONSE REGULATOR"/>
    <property type="match status" value="1"/>
</dbReference>
<reference evidence="8" key="1">
    <citation type="journal article" date="2014" name="Science">
        <title>The coffee genome provides insight into the convergent evolution of caffeine biosynthesis.</title>
        <authorList>
            <person name="Denoeud F."/>
            <person name="Carretero-Paulet L."/>
            <person name="Dereeper A."/>
            <person name="Droc G."/>
            <person name="Guyot R."/>
            <person name="Pietrella M."/>
            <person name="Zheng C."/>
            <person name="Alberti A."/>
            <person name="Anthony F."/>
            <person name="Aprea G."/>
            <person name="Aury J.M."/>
            <person name="Bento P."/>
            <person name="Bernard M."/>
            <person name="Bocs S."/>
            <person name="Campa C."/>
            <person name="Cenci A."/>
            <person name="Combes M.C."/>
            <person name="Crouzillat D."/>
            <person name="Da Silva C."/>
            <person name="Daddiego L."/>
            <person name="De Bellis F."/>
            <person name="Dussert S."/>
            <person name="Garsmeur O."/>
            <person name="Gayraud T."/>
            <person name="Guignon V."/>
            <person name="Jahn K."/>
            <person name="Jamilloux V."/>
            <person name="Joet T."/>
            <person name="Labadie K."/>
            <person name="Lan T."/>
            <person name="Leclercq J."/>
            <person name="Lepelley M."/>
            <person name="Leroy T."/>
            <person name="Li L.T."/>
            <person name="Librado P."/>
            <person name="Lopez L."/>
            <person name="Munoz A."/>
            <person name="Noel B."/>
            <person name="Pallavicini A."/>
            <person name="Perrotta G."/>
            <person name="Poncet V."/>
            <person name="Pot D."/>
            <person name="Priyono X."/>
            <person name="Rigoreau M."/>
            <person name="Rouard M."/>
            <person name="Rozas J."/>
            <person name="Tranchant-Dubreuil C."/>
            <person name="VanBuren R."/>
            <person name="Zhang Q."/>
            <person name="Andrade A.C."/>
            <person name="Argout X."/>
            <person name="Bertrand B."/>
            <person name="de Kochko A."/>
            <person name="Graziosi G."/>
            <person name="Henry R.J."/>
            <person name="Jayarama X."/>
            <person name="Ming R."/>
            <person name="Nagai C."/>
            <person name="Rounsley S."/>
            <person name="Sankoff D."/>
            <person name="Giuliano G."/>
            <person name="Albert V.A."/>
            <person name="Wincker P."/>
            <person name="Lashermes P."/>
        </authorList>
    </citation>
    <scope>NUCLEOTIDE SEQUENCE [LARGE SCALE GENOMIC DNA]</scope>
    <source>
        <strain evidence="8">cv. DH200-94</strain>
    </source>
</reference>
<dbReference type="AlphaFoldDB" id="A0A068VEX3"/>
<dbReference type="OrthoDB" id="60033at2759"/>
<keyword evidence="3" id="KW-0804">Transcription</keyword>
<dbReference type="PANTHER" id="PTHR43874:SF1">
    <property type="entry name" value="TWO-COMPONENT RESPONSE REGULATOR-LIKE APRR1"/>
    <property type="match status" value="1"/>
</dbReference>
<organism evidence="7 8">
    <name type="scientific">Coffea canephora</name>
    <name type="common">Robusta coffee</name>
    <dbReference type="NCBI Taxonomy" id="49390"/>
    <lineage>
        <taxon>Eukaryota</taxon>
        <taxon>Viridiplantae</taxon>
        <taxon>Streptophyta</taxon>
        <taxon>Embryophyta</taxon>
        <taxon>Tracheophyta</taxon>
        <taxon>Spermatophyta</taxon>
        <taxon>Magnoliopsida</taxon>
        <taxon>eudicotyledons</taxon>
        <taxon>Gunneridae</taxon>
        <taxon>Pentapetalae</taxon>
        <taxon>asterids</taxon>
        <taxon>lamiids</taxon>
        <taxon>Gentianales</taxon>
        <taxon>Rubiaceae</taxon>
        <taxon>Ixoroideae</taxon>
        <taxon>Gardenieae complex</taxon>
        <taxon>Bertiereae - Coffeeae clade</taxon>
        <taxon>Coffeeae</taxon>
        <taxon>Coffea</taxon>
    </lineage>
</organism>
<dbReference type="EMBL" id="HG739542">
    <property type="protein sequence ID" value="CDP19380.1"/>
    <property type="molecule type" value="Genomic_DNA"/>
</dbReference>
<name>A0A068VEX3_COFCA</name>
<evidence type="ECO:0000259" key="6">
    <source>
        <dbReference type="PROSITE" id="PS50110"/>
    </source>
</evidence>
<keyword evidence="2" id="KW-0805">Transcription regulation</keyword>
<evidence type="ECO:0000313" key="8">
    <source>
        <dbReference type="Proteomes" id="UP000295252"/>
    </source>
</evidence>
<evidence type="ECO:0000256" key="3">
    <source>
        <dbReference type="ARBA" id="ARBA00023163"/>
    </source>
</evidence>
<feature type="region of interest" description="Disordered" evidence="5">
    <location>
        <begin position="1"/>
        <end position="22"/>
    </location>
</feature>
<dbReference type="PhylomeDB" id="A0A068VEX3"/>
<evidence type="ECO:0000256" key="5">
    <source>
        <dbReference type="SAM" id="MobiDB-lite"/>
    </source>
</evidence>
<dbReference type="GO" id="GO:0009736">
    <property type="term" value="P:cytokinin-activated signaling pathway"/>
    <property type="evidence" value="ECO:0007669"/>
    <property type="project" value="InterPro"/>
</dbReference>
<keyword evidence="1" id="KW-0902">Two-component regulatory system</keyword>
<evidence type="ECO:0000256" key="1">
    <source>
        <dbReference type="ARBA" id="ARBA00023012"/>
    </source>
</evidence>
<dbReference type="InterPro" id="IPR001789">
    <property type="entry name" value="Sig_transdc_resp-reg_receiver"/>
</dbReference>
<evidence type="ECO:0000256" key="2">
    <source>
        <dbReference type="ARBA" id="ARBA00023015"/>
    </source>
</evidence>
<gene>
    <name evidence="7" type="ORF">GSCOC_T00002606001</name>
</gene>